<evidence type="ECO:0000313" key="11">
    <source>
        <dbReference type="EMBL" id="BAF57392.1"/>
    </source>
</evidence>
<dbReference type="GO" id="GO:0030245">
    <property type="term" value="P:cellulose catabolic process"/>
    <property type="evidence" value="ECO:0007669"/>
    <property type="project" value="UniProtKB-KW"/>
</dbReference>
<evidence type="ECO:0000256" key="4">
    <source>
        <dbReference type="ARBA" id="ARBA00022801"/>
    </source>
</evidence>
<evidence type="ECO:0000256" key="5">
    <source>
        <dbReference type="ARBA" id="ARBA00023001"/>
    </source>
</evidence>
<sequence length="318" mass="34625">MLAVLLALGLSETHPKFTWQECTKSGCTAKSGYIVHDKHIAETRNRDQYGDLDYEKDVGVTVSGGTVKQRLVSPNYQNYKVIGSRLYIVDADDKYYQLFTFIGKEFTYTVDMSEIPCGVNAALYTVEMPKAGKTPGGVEYGYGYCDANSVDGDSCAEFDIQEASSKAIVYTSHACSSQTSGCDTSGCGYNPYRDSNDHAFWGTTINVNQPVTIVTQFIGSGSSLTEVKRLYVQGGKVTEAAKSLTADGCCNNIRNIGPSFARGHVVVFSLWDSNGMSWMDGGNAGPCTSYNIDNVEKSSPNLKVTWSNIKYGDIDSTY</sequence>
<keyword evidence="8" id="KW-0326">Glycosidase</keyword>
<dbReference type="PANTHER" id="PTHR33753">
    <property type="entry name" value="1,4-BETA-D-GLUCAN CELLOBIOHYDROLASE B"/>
    <property type="match status" value="1"/>
</dbReference>
<dbReference type="PANTHER" id="PTHR33753:SF1">
    <property type="entry name" value="ENDO-BETA-1,4-GLUCANASE CELB"/>
    <property type="match status" value="1"/>
</dbReference>
<organism evidence="11">
    <name type="scientific">uncultured symbiotic protist of Neotermes koshunensis</name>
    <dbReference type="NCBI Taxonomy" id="403660"/>
    <lineage>
        <taxon>Eukaryota</taxon>
        <taxon>environmental samples</taxon>
    </lineage>
</organism>
<dbReference type="InterPro" id="IPR013320">
    <property type="entry name" value="ConA-like_dom_sf"/>
</dbReference>
<feature type="signal peptide" evidence="10">
    <location>
        <begin position="1"/>
        <end position="15"/>
    </location>
</feature>
<evidence type="ECO:0000256" key="8">
    <source>
        <dbReference type="ARBA" id="ARBA00023295"/>
    </source>
</evidence>
<name>A4UWY2_9EUKA</name>
<dbReference type="GO" id="GO:0008810">
    <property type="term" value="F:cellulase activity"/>
    <property type="evidence" value="ECO:0007669"/>
    <property type="project" value="UniProtKB-EC"/>
</dbReference>
<proteinExistence type="evidence at transcript level"/>
<keyword evidence="6" id="KW-0325">Glycoprotein</keyword>
<dbReference type="EC" id="3.2.1.4" evidence="3"/>
<keyword evidence="10" id="KW-0732">Signal</keyword>
<evidence type="ECO:0000256" key="10">
    <source>
        <dbReference type="SAM" id="SignalP"/>
    </source>
</evidence>
<keyword evidence="7" id="KW-0119">Carbohydrate metabolism</keyword>
<accession>A4UWY2</accession>
<evidence type="ECO:0000256" key="6">
    <source>
        <dbReference type="ARBA" id="ARBA00023180"/>
    </source>
</evidence>
<evidence type="ECO:0000256" key="2">
    <source>
        <dbReference type="ARBA" id="ARBA00006044"/>
    </source>
</evidence>
<keyword evidence="9" id="KW-0624">Polysaccharide degradation</keyword>
<feature type="chain" id="PRO_5013062128" description="cellulase" evidence="10">
    <location>
        <begin position="16"/>
        <end position="318"/>
    </location>
</feature>
<dbReference type="SUPFAM" id="SSF49899">
    <property type="entry name" value="Concanavalin A-like lectins/glucanases"/>
    <property type="match status" value="1"/>
</dbReference>
<evidence type="ECO:0000256" key="7">
    <source>
        <dbReference type="ARBA" id="ARBA00023277"/>
    </source>
</evidence>
<dbReference type="InterPro" id="IPR001722">
    <property type="entry name" value="Glyco_hydro_7"/>
</dbReference>
<dbReference type="Gene3D" id="2.70.100.10">
    <property type="entry name" value="Glycoside hydrolase, family 7, domain"/>
    <property type="match status" value="1"/>
</dbReference>
<keyword evidence="5" id="KW-0136">Cellulose degradation</keyword>
<dbReference type="Pfam" id="PF00840">
    <property type="entry name" value="Glyco_hydro_7"/>
    <property type="match status" value="3"/>
</dbReference>
<evidence type="ECO:0000256" key="1">
    <source>
        <dbReference type="ARBA" id="ARBA00000966"/>
    </source>
</evidence>
<comment type="catalytic activity">
    <reaction evidence="1">
        <text>Endohydrolysis of (1-&gt;4)-beta-D-glucosidic linkages in cellulose, lichenin and cereal beta-D-glucans.</text>
        <dbReference type="EC" id="3.2.1.4"/>
    </reaction>
</comment>
<evidence type="ECO:0000256" key="3">
    <source>
        <dbReference type="ARBA" id="ARBA00012601"/>
    </source>
</evidence>
<keyword evidence="4 11" id="KW-0378">Hydrolase</keyword>
<reference evidence="11" key="1">
    <citation type="journal article" date="2010" name="PLoS ONE">
        <title>Phylogenetic analysis of cellulolytic enzyme genes from representative lineages of termites and a related cockroach.</title>
        <authorList>
            <person name="Todaka N."/>
            <person name="Inoue T."/>
            <person name="Saita K."/>
            <person name="Ohkuma M."/>
            <person name="Nalepa C.A."/>
            <person name="Lenz M."/>
            <person name="Kudo T."/>
            <person name="Moriya S."/>
        </authorList>
    </citation>
    <scope>NUCLEOTIDE SEQUENCE</scope>
</reference>
<dbReference type="CAZy" id="GH7">
    <property type="family name" value="Glycoside Hydrolase Family 7"/>
</dbReference>
<dbReference type="AlphaFoldDB" id="A4UWY2"/>
<evidence type="ECO:0000256" key="9">
    <source>
        <dbReference type="ARBA" id="ARBA00023326"/>
    </source>
</evidence>
<protein>
    <recommendedName>
        <fullName evidence="3">cellulase</fullName>
        <ecNumber evidence="3">3.2.1.4</ecNumber>
    </recommendedName>
</protein>
<comment type="similarity">
    <text evidence="2">Belongs to the glycosyl hydrolase 7 (cellulase C) family.</text>
</comment>
<dbReference type="InterPro" id="IPR037019">
    <property type="entry name" value="Glyco_hydro_7_sf"/>
</dbReference>
<dbReference type="EMBL" id="AB274633">
    <property type="protein sequence ID" value="BAF57392.1"/>
    <property type="molecule type" value="mRNA"/>
</dbReference>